<dbReference type="EMBL" id="FNXG01000004">
    <property type="protein sequence ID" value="SEI03432.1"/>
    <property type="molecule type" value="Genomic_DNA"/>
</dbReference>
<sequence>MPKNGDRLAGLSPKVRALCENYIRTASPERKYHDLVNDCYPLPGLPREPLKIDSKNDLLTVMQDAYRVEIESGRKQMELRQLFERLREGVAK</sequence>
<name>A0A1H6MX39_9RHOB</name>
<evidence type="ECO:0000313" key="2">
    <source>
        <dbReference type="Proteomes" id="UP000199125"/>
    </source>
</evidence>
<accession>A0A1H6MX39</accession>
<proteinExistence type="predicted"/>
<dbReference type="AlphaFoldDB" id="A0A1H6MX39"/>
<keyword evidence="2" id="KW-1185">Reference proteome</keyword>
<protein>
    <submittedName>
        <fullName evidence="1">Uncharacterized protein</fullName>
    </submittedName>
</protein>
<gene>
    <name evidence="1" type="ORF">SAMN04488075_2332</name>
</gene>
<reference evidence="2" key="1">
    <citation type="submission" date="2016-10" db="EMBL/GenBank/DDBJ databases">
        <authorList>
            <person name="Varghese N."/>
            <person name="Submissions S."/>
        </authorList>
    </citation>
    <scope>NUCLEOTIDE SEQUENCE [LARGE SCALE GENOMIC DNA]</scope>
    <source>
        <strain evidence="2">DSM 11593</strain>
    </source>
</reference>
<dbReference type="Proteomes" id="UP000199125">
    <property type="component" value="Unassembled WGS sequence"/>
</dbReference>
<organism evidence="1 2">
    <name type="scientific">Paracoccus alkenifer</name>
    <dbReference type="NCBI Taxonomy" id="65735"/>
    <lineage>
        <taxon>Bacteria</taxon>
        <taxon>Pseudomonadati</taxon>
        <taxon>Pseudomonadota</taxon>
        <taxon>Alphaproteobacteria</taxon>
        <taxon>Rhodobacterales</taxon>
        <taxon>Paracoccaceae</taxon>
        <taxon>Paracoccus</taxon>
    </lineage>
</organism>
<evidence type="ECO:0000313" key="1">
    <source>
        <dbReference type="EMBL" id="SEI03432.1"/>
    </source>
</evidence>